<reference evidence="1" key="2">
    <citation type="journal article" date="2023" name="IMA Fungus">
        <title>Comparative genomic study of the Penicillium genus elucidates a diverse pangenome and 15 lateral gene transfer events.</title>
        <authorList>
            <person name="Petersen C."/>
            <person name="Sorensen T."/>
            <person name="Nielsen M.R."/>
            <person name="Sondergaard T.E."/>
            <person name="Sorensen J.L."/>
            <person name="Fitzpatrick D.A."/>
            <person name="Frisvad J.C."/>
            <person name="Nielsen K.L."/>
        </authorList>
    </citation>
    <scope>NUCLEOTIDE SEQUENCE</scope>
    <source>
        <strain evidence="1">IBT 17660</strain>
    </source>
</reference>
<keyword evidence="2" id="KW-1185">Reference proteome</keyword>
<evidence type="ECO:0000313" key="1">
    <source>
        <dbReference type="EMBL" id="KAJ5471431.1"/>
    </source>
</evidence>
<accession>A0A9W9WQ21</accession>
<comment type="caution">
    <text evidence="1">The sequence shown here is derived from an EMBL/GenBank/DDBJ whole genome shotgun (WGS) entry which is preliminary data.</text>
</comment>
<sequence>MIMEAPVSSSSVGQDLIESAHSRHQYSPSSNDARAMRIAELMNDYRTLLLHTMEQTSSIHLSDAHQEGHLVLKQNREAALNLLRTSYKHSGATDNRGNEDAQTSHLREIILDASARRHIACKIYLRVAAAKRWEINHVNLARRSGQGEVTAQQQVIDEMLQSELCNVSDQFVASELSAADEKAGYWLNEDPTLESIIFWVRSGITKQN</sequence>
<proteinExistence type="predicted"/>
<dbReference type="OrthoDB" id="4510061at2759"/>
<dbReference type="AlphaFoldDB" id="A0A9W9WQ21"/>
<evidence type="ECO:0000313" key="2">
    <source>
        <dbReference type="Proteomes" id="UP001147760"/>
    </source>
</evidence>
<dbReference type="Proteomes" id="UP001147760">
    <property type="component" value="Unassembled WGS sequence"/>
</dbReference>
<name>A0A9W9WQ21_9EURO</name>
<protein>
    <submittedName>
        <fullName evidence="1">Uncharacterized protein</fullName>
    </submittedName>
</protein>
<organism evidence="1 2">
    <name type="scientific">Penicillium desertorum</name>
    <dbReference type="NCBI Taxonomy" id="1303715"/>
    <lineage>
        <taxon>Eukaryota</taxon>
        <taxon>Fungi</taxon>
        <taxon>Dikarya</taxon>
        <taxon>Ascomycota</taxon>
        <taxon>Pezizomycotina</taxon>
        <taxon>Eurotiomycetes</taxon>
        <taxon>Eurotiomycetidae</taxon>
        <taxon>Eurotiales</taxon>
        <taxon>Aspergillaceae</taxon>
        <taxon>Penicillium</taxon>
    </lineage>
</organism>
<dbReference type="EMBL" id="JAPWDO010000005">
    <property type="protein sequence ID" value="KAJ5471431.1"/>
    <property type="molecule type" value="Genomic_DNA"/>
</dbReference>
<reference evidence="1" key="1">
    <citation type="submission" date="2022-12" db="EMBL/GenBank/DDBJ databases">
        <authorList>
            <person name="Petersen C."/>
        </authorList>
    </citation>
    <scope>NUCLEOTIDE SEQUENCE</scope>
    <source>
        <strain evidence="1">IBT 17660</strain>
    </source>
</reference>
<gene>
    <name evidence="1" type="ORF">N7530_008788</name>
</gene>